<sequence length="113" mass="12554">MPRFSFVPPSVPYFLVGSFDSVAVEEGSNEWVDCPATLECNTACCRVVSWCFQRSYESMPPYYPLVARDIRPCGVSCKSISRNAWLAFAVEHQVDTISTKDLARMVDSDGATS</sequence>
<evidence type="ECO:0000313" key="1">
    <source>
        <dbReference type="EMBL" id="MED6109710.1"/>
    </source>
</evidence>
<reference evidence="1 2" key="1">
    <citation type="journal article" date="2023" name="Plants (Basel)">
        <title>Bridging the Gap: Combining Genomics and Transcriptomics Approaches to Understand Stylosanthes scabra, an Orphan Legume from the Brazilian Caatinga.</title>
        <authorList>
            <person name="Ferreira-Neto J.R.C."/>
            <person name="da Silva M.D."/>
            <person name="Binneck E."/>
            <person name="de Melo N.F."/>
            <person name="da Silva R.H."/>
            <person name="de Melo A.L.T.M."/>
            <person name="Pandolfi V."/>
            <person name="Bustamante F.O."/>
            <person name="Brasileiro-Vidal A.C."/>
            <person name="Benko-Iseppon A.M."/>
        </authorList>
    </citation>
    <scope>NUCLEOTIDE SEQUENCE [LARGE SCALE GENOMIC DNA]</scope>
    <source>
        <tissue evidence="1">Leaves</tissue>
    </source>
</reference>
<proteinExistence type="predicted"/>
<name>A0ABU6QDD6_9FABA</name>
<protein>
    <submittedName>
        <fullName evidence="1">Uncharacterized protein</fullName>
    </submittedName>
</protein>
<evidence type="ECO:0000313" key="2">
    <source>
        <dbReference type="Proteomes" id="UP001341840"/>
    </source>
</evidence>
<accession>A0ABU6QDD6</accession>
<gene>
    <name evidence="1" type="ORF">PIB30_036173</name>
</gene>
<organism evidence="1 2">
    <name type="scientific">Stylosanthes scabra</name>
    <dbReference type="NCBI Taxonomy" id="79078"/>
    <lineage>
        <taxon>Eukaryota</taxon>
        <taxon>Viridiplantae</taxon>
        <taxon>Streptophyta</taxon>
        <taxon>Embryophyta</taxon>
        <taxon>Tracheophyta</taxon>
        <taxon>Spermatophyta</taxon>
        <taxon>Magnoliopsida</taxon>
        <taxon>eudicotyledons</taxon>
        <taxon>Gunneridae</taxon>
        <taxon>Pentapetalae</taxon>
        <taxon>rosids</taxon>
        <taxon>fabids</taxon>
        <taxon>Fabales</taxon>
        <taxon>Fabaceae</taxon>
        <taxon>Papilionoideae</taxon>
        <taxon>50 kb inversion clade</taxon>
        <taxon>dalbergioids sensu lato</taxon>
        <taxon>Dalbergieae</taxon>
        <taxon>Pterocarpus clade</taxon>
        <taxon>Stylosanthes</taxon>
    </lineage>
</organism>
<keyword evidence="2" id="KW-1185">Reference proteome</keyword>
<dbReference type="EMBL" id="JASCZI010000176">
    <property type="protein sequence ID" value="MED6109710.1"/>
    <property type="molecule type" value="Genomic_DNA"/>
</dbReference>
<comment type="caution">
    <text evidence="1">The sequence shown here is derived from an EMBL/GenBank/DDBJ whole genome shotgun (WGS) entry which is preliminary data.</text>
</comment>
<dbReference type="Proteomes" id="UP001341840">
    <property type="component" value="Unassembled WGS sequence"/>
</dbReference>